<dbReference type="AlphaFoldDB" id="A0A916KB18"/>
<dbReference type="RefSeq" id="WP_218096265.1">
    <property type="nucleotide sequence ID" value="NZ_CAJVAS010000077.1"/>
</dbReference>
<sequence length="133" mass="15758">MEFQLEVDSHVMEEIEPELNFVIDFLKQMNGSTSSFCTLAYSDYLYLQCAGSKSKMTIEYREPYKDGFKHFVIGIRSFIKISTKVSYSGGEIKVRTNEVFNFKQAEELFKTFYNERRILDKYVLRETTEMFKD</sequence>
<proteinExistence type="predicted"/>
<reference evidence="1" key="1">
    <citation type="submission" date="2021-06" db="EMBL/GenBank/DDBJ databases">
        <authorList>
            <person name="Criscuolo A."/>
        </authorList>
    </citation>
    <scope>NUCLEOTIDE SEQUENCE</scope>
    <source>
        <strain evidence="1">CIP111600</strain>
    </source>
</reference>
<name>A0A916KB18_9BACL</name>
<organism evidence="1 2">
    <name type="scientific">Paenibacillus solanacearum</name>
    <dbReference type="NCBI Taxonomy" id="2048548"/>
    <lineage>
        <taxon>Bacteria</taxon>
        <taxon>Bacillati</taxon>
        <taxon>Bacillota</taxon>
        <taxon>Bacilli</taxon>
        <taxon>Bacillales</taxon>
        <taxon>Paenibacillaceae</taxon>
        <taxon>Paenibacillus</taxon>
    </lineage>
</organism>
<dbReference type="Proteomes" id="UP000693672">
    <property type="component" value="Unassembled WGS sequence"/>
</dbReference>
<comment type="caution">
    <text evidence="1">The sequence shown here is derived from an EMBL/GenBank/DDBJ whole genome shotgun (WGS) entry which is preliminary data.</text>
</comment>
<gene>
    <name evidence="1" type="ORF">PAESOLCIP111_06620</name>
</gene>
<dbReference type="EMBL" id="CAJVAS010000077">
    <property type="protein sequence ID" value="CAG7652758.1"/>
    <property type="molecule type" value="Genomic_DNA"/>
</dbReference>
<evidence type="ECO:0000313" key="1">
    <source>
        <dbReference type="EMBL" id="CAG7652758.1"/>
    </source>
</evidence>
<keyword evidence="2" id="KW-1185">Reference proteome</keyword>
<evidence type="ECO:0000313" key="2">
    <source>
        <dbReference type="Proteomes" id="UP000693672"/>
    </source>
</evidence>
<accession>A0A916KB18</accession>
<protein>
    <submittedName>
        <fullName evidence="1">Uncharacterized protein</fullName>
    </submittedName>
</protein>